<dbReference type="EMBL" id="ABLK01000071">
    <property type="protein sequence ID" value="EDT41550.1"/>
    <property type="molecule type" value="Genomic_DNA"/>
</dbReference>
<dbReference type="Proteomes" id="UP000004814">
    <property type="component" value="Unassembled WGS sequence"/>
</dbReference>
<proteinExistence type="predicted"/>
<gene>
    <name evidence="1" type="ORF">BamMEX5DRAFT_2668</name>
</gene>
<comment type="caution">
    <text evidence="1">The sequence shown here is derived from an EMBL/GenBank/DDBJ whole genome shotgun (WGS) entry which is preliminary data.</text>
</comment>
<dbReference type="PATRIC" id="fig|396597.7.peg.5411"/>
<dbReference type="GO" id="GO:0005198">
    <property type="term" value="F:structural molecule activity"/>
    <property type="evidence" value="ECO:0007669"/>
    <property type="project" value="InterPro"/>
</dbReference>
<dbReference type="Pfam" id="PF06841">
    <property type="entry name" value="Phage_T4_gp19"/>
    <property type="match status" value="1"/>
</dbReference>
<dbReference type="AlphaFoldDB" id="B1T4F2"/>
<sequence length="83" mass="9533">MAKTPFTVMSGLFESGLAYLRNGYADVQIILMDGRSQPTCFWYVRDAMPTRWDAGDLDANSNTVLIETLELTYRWIRQIPVKL</sequence>
<evidence type="ECO:0000313" key="2">
    <source>
        <dbReference type="Proteomes" id="UP000004814"/>
    </source>
</evidence>
<evidence type="ECO:0000313" key="1">
    <source>
        <dbReference type="EMBL" id="EDT41550.1"/>
    </source>
</evidence>
<protein>
    <recommendedName>
        <fullName evidence="3">Phage tail protein</fullName>
    </recommendedName>
</protein>
<organism evidence="1 2">
    <name type="scientific">Burkholderia ambifaria MEX-5</name>
    <dbReference type="NCBI Taxonomy" id="396597"/>
    <lineage>
        <taxon>Bacteria</taxon>
        <taxon>Pseudomonadati</taxon>
        <taxon>Pseudomonadota</taxon>
        <taxon>Betaproteobacteria</taxon>
        <taxon>Burkholderiales</taxon>
        <taxon>Burkholderiaceae</taxon>
        <taxon>Burkholderia</taxon>
        <taxon>Burkholderia cepacia complex</taxon>
    </lineage>
</organism>
<name>B1T4F2_9BURK</name>
<reference evidence="1 2" key="1">
    <citation type="submission" date="2008-03" db="EMBL/GenBank/DDBJ databases">
        <title>Sequencing of the draft genome and assembly of Burkholderia ambifaria MEX-5.</title>
        <authorList>
            <consortium name="US DOE Joint Genome Institute (JGI-PGF)"/>
            <person name="Copeland A."/>
            <person name="Lucas S."/>
            <person name="Lapidus A."/>
            <person name="Glavina del Rio T."/>
            <person name="Dalin E."/>
            <person name="Tice H."/>
            <person name="Bruce D."/>
            <person name="Goodwin L."/>
            <person name="Pitluck S."/>
            <person name="Larimer F."/>
            <person name="Land M.L."/>
            <person name="Hauser L."/>
            <person name="Tiedje J."/>
            <person name="Richardson P."/>
        </authorList>
    </citation>
    <scope>NUCLEOTIDE SEQUENCE [LARGE SCALE GENOMIC DNA]</scope>
    <source>
        <strain evidence="1 2">MEX-5</strain>
    </source>
</reference>
<dbReference type="InterPro" id="IPR010667">
    <property type="entry name" value="Phage_T4_Gp19"/>
</dbReference>
<accession>B1T4F2</accession>
<evidence type="ECO:0008006" key="3">
    <source>
        <dbReference type="Google" id="ProtNLM"/>
    </source>
</evidence>